<evidence type="ECO:0000313" key="1">
    <source>
        <dbReference type="EMBL" id="AYO30951.1"/>
    </source>
</evidence>
<accession>A0A3G2R6B6</accession>
<reference evidence="1 2" key="1">
    <citation type="submission" date="2018-10" db="EMBL/GenBank/DDBJ databases">
        <authorList>
            <person name="Zhang X."/>
        </authorList>
    </citation>
    <scope>NUCLEOTIDE SEQUENCE [LARGE SCALE GENOMIC DNA]</scope>
    <source>
        <strain evidence="1 2">SK-G1</strain>
    </source>
</reference>
<gene>
    <name evidence="1" type="ORF">D2962_10325</name>
</gene>
<dbReference type="Proteomes" id="UP000280960">
    <property type="component" value="Chromosome"/>
</dbReference>
<protein>
    <submittedName>
        <fullName evidence="1">Uncharacterized protein</fullName>
    </submittedName>
</protein>
<evidence type="ECO:0000313" key="2">
    <source>
        <dbReference type="Proteomes" id="UP000280960"/>
    </source>
</evidence>
<dbReference type="EMBL" id="CP033169">
    <property type="protein sequence ID" value="AYO30951.1"/>
    <property type="molecule type" value="Genomic_DNA"/>
</dbReference>
<proteinExistence type="predicted"/>
<dbReference type="RefSeq" id="WP_120767851.1">
    <property type="nucleotide sequence ID" value="NZ_CP033169.1"/>
</dbReference>
<name>A0A3G2R6B6_9FIRM</name>
<dbReference type="AlphaFoldDB" id="A0A3G2R6B6"/>
<sequence length="61" mass="6615">MTEAVILLIISKKGSKGVVKAATLFQRPEFGENPEGESLELAFSRKWPAGVKMQRAGLLAN</sequence>
<keyword evidence="2" id="KW-1185">Reference proteome</keyword>
<dbReference type="KEGG" id="bacg:D2962_10325"/>
<organism evidence="1 2">
    <name type="scientific">Biomaibacter acetigenes</name>
    <dbReference type="NCBI Taxonomy" id="2316383"/>
    <lineage>
        <taxon>Bacteria</taxon>
        <taxon>Bacillati</taxon>
        <taxon>Bacillota</taxon>
        <taxon>Clostridia</taxon>
        <taxon>Thermosediminibacterales</taxon>
        <taxon>Tepidanaerobacteraceae</taxon>
        <taxon>Biomaibacter</taxon>
    </lineage>
</organism>